<dbReference type="AlphaFoldDB" id="A0A2H1BS48"/>
<organism evidence="1 2">
    <name type="scientific">Fasciola hepatica</name>
    <name type="common">Liver fluke</name>
    <dbReference type="NCBI Taxonomy" id="6192"/>
    <lineage>
        <taxon>Eukaryota</taxon>
        <taxon>Metazoa</taxon>
        <taxon>Spiralia</taxon>
        <taxon>Lophotrochozoa</taxon>
        <taxon>Platyhelminthes</taxon>
        <taxon>Trematoda</taxon>
        <taxon>Digenea</taxon>
        <taxon>Plagiorchiida</taxon>
        <taxon>Echinostomata</taxon>
        <taxon>Echinostomatoidea</taxon>
        <taxon>Fasciolidae</taxon>
        <taxon>Fasciola</taxon>
    </lineage>
</organism>
<keyword evidence="2" id="KW-1185">Reference proteome</keyword>
<sequence length="203" mass="21927">MMNSTASNLNGYGSILSALLDCAPVNVVQSPYAKQVGNPAQSRGHHDTPSLDVPTSWAQFQVLCSDLSSNSEVVTQSIDPPCVKEDENDGSRFSDGGHIVTENLGDWESRDTSSWTGSFGARPVPADKVCLPCPSDLRATRTVRLGDRHLLLLGESDGIQDPSGVLRNLTIAYRGYDCWEPIICTEAHTPLNIPFQRATTGEP</sequence>
<name>A0A2H1BS48_FASHE</name>
<gene>
    <name evidence="1" type="ORF">D915_010115</name>
</gene>
<dbReference type="Proteomes" id="UP000230066">
    <property type="component" value="Unassembled WGS sequence"/>
</dbReference>
<comment type="caution">
    <text evidence="1">The sequence shown here is derived from an EMBL/GenBank/DDBJ whole genome shotgun (WGS) entry which is preliminary data.</text>
</comment>
<reference evidence="1" key="1">
    <citation type="submission" date="2019-03" db="EMBL/GenBank/DDBJ databases">
        <title>Improved annotation for the trematode Fasciola hepatica.</title>
        <authorList>
            <person name="Choi Y.-J."/>
            <person name="Martin J."/>
            <person name="Mitreva M."/>
        </authorList>
    </citation>
    <scope>NUCLEOTIDE SEQUENCE [LARGE SCALE GENOMIC DNA]</scope>
</reference>
<evidence type="ECO:0000313" key="2">
    <source>
        <dbReference type="Proteomes" id="UP000230066"/>
    </source>
</evidence>
<dbReference type="EMBL" id="JXXN02015115">
    <property type="protein sequence ID" value="THD18289.1"/>
    <property type="molecule type" value="Genomic_DNA"/>
</dbReference>
<accession>A0A2H1BS48</accession>
<evidence type="ECO:0000313" key="1">
    <source>
        <dbReference type="EMBL" id="THD18289.1"/>
    </source>
</evidence>
<proteinExistence type="predicted"/>
<protein>
    <submittedName>
        <fullName evidence="1">Uncharacterized protein</fullName>
    </submittedName>
</protein>